<sequence length="274" mass="28204">MRSLFFVPGGRADMIAKVPRFAPDVAVVDLEDAVPVADKESARAVAVQALSTLDTSVPMLVRVNATDTPWFLDDVAAVAPLGLAGLVLPKLERPADLEMLRSALSSAGWEPSVVVAGLETALGVADARVLIAPPVTAVFFGAEDYSVDMAGRRTAGGLEVLYARSQVVLAARLAGVPAVDQIVASVRDSDAFLADAAVGRDLGYAGKLCIHPSQVSLAHSVFTPSEADVAHARAVLEAHRAAAVGGSGAAVVDGQMIDEPHVRLATATLQAAGE</sequence>
<dbReference type="InterPro" id="IPR005000">
    <property type="entry name" value="Aldolase/citrate-lyase_domain"/>
</dbReference>
<comment type="cofactor">
    <cofactor evidence="1">
        <name>Mg(2+)</name>
        <dbReference type="ChEBI" id="CHEBI:18420"/>
    </cofactor>
</comment>
<dbReference type="PANTHER" id="PTHR32308:SF0">
    <property type="entry name" value="HPCH_HPAI ALDOLASE_CITRATE LYASE DOMAIN-CONTAINING PROTEIN"/>
    <property type="match status" value="1"/>
</dbReference>
<feature type="domain" description="HpcH/HpaI aldolase/citrate lyase" evidence="4">
    <location>
        <begin position="2"/>
        <end position="212"/>
    </location>
</feature>
<dbReference type="Gene3D" id="3.20.20.60">
    <property type="entry name" value="Phosphoenolpyruvate-binding domains"/>
    <property type="match status" value="1"/>
</dbReference>
<dbReference type="PIRSF" id="PIRSF015582">
    <property type="entry name" value="Cit_lyase_B"/>
    <property type="match status" value="1"/>
</dbReference>
<dbReference type="Proteomes" id="UP001500618">
    <property type="component" value="Unassembled WGS sequence"/>
</dbReference>
<dbReference type="GO" id="GO:0016829">
    <property type="term" value="F:lyase activity"/>
    <property type="evidence" value="ECO:0007669"/>
    <property type="project" value="UniProtKB-KW"/>
</dbReference>
<evidence type="ECO:0000256" key="1">
    <source>
        <dbReference type="ARBA" id="ARBA00001946"/>
    </source>
</evidence>
<comment type="caution">
    <text evidence="5">The sequence shown here is derived from an EMBL/GenBank/DDBJ whole genome shotgun (WGS) entry which is preliminary data.</text>
</comment>
<dbReference type="Pfam" id="PF03328">
    <property type="entry name" value="HpcH_HpaI"/>
    <property type="match status" value="1"/>
</dbReference>
<evidence type="ECO:0000313" key="5">
    <source>
        <dbReference type="EMBL" id="GAA1667406.1"/>
    </source>
</evidence>
<evidence type="ECO:0000259" key="4">
    <source>
        <dbReference type="Pfam" id="PF03328"/>
    </source>
</evidence>
<evidence type="ECO:0000256" key="2">
    <source>
        <dbReference type="ARBA" id="ARBA00022723"/>
    </source>
</evidence>
<name>A0ABN2G9S5_9ACTN</name>
<keyword evidence="2" id="KW-0479">Metal-binding</keyword>
<dbReference type="InterPro" id="IPR040442">
    <property type="entry name" value="Pyrv_kinase-like_dom_sf"/>
</dbReference>
<reference evidence="5 6" key="1">
    <citation type="journal article" date="2019" name="Int. J. Syst. Evol. Microbiol.">
        <title>The Global Catalogue of Microorganisms (GCM) 10K type strain sequencing project: providing services to taxonomists for standard genome sequencing and annotation.</title>
        <authorList>
            <consortium name="The Broad Institute Genomics Platform"/>
            <consortium name="The Broad Institute Genome Sequencing Center for Infectious Disease"/>
            <person name="Wu L."/>
            <person name="Ma J."/>
        </authorList>
    </citation>
    <scope>NUCLEOTIDE SEQUENCE [LARGE SCALE GENOMIC DNA]</scope>
    <source>
        <strain evidence="5 6">JCM 14718</strain>
    </source>
</reference>
<dbReference type="EMBL" id="BAAANY010000005">
    <property type="protein sequence ID" value="GAA1667406.1"/>
    <property type="molecule type" value="Genomic_DNA"/>
</dbReference>
<dbReference type="InterPro" id="IPR011206">
    <property type="entry name" value="Citrate_lyase_beta/mcl1/mcl2"/>
</dbReference>
<organism evidence="5 6">
    <name type="scientific">Fodinicola feengrottensis</name>
    <dbReference type="NCBI Taxonomy" id="435914"/>
    <lineage>
        <taxon>Bacteria</taxon>
        <taxon>Bacillati</taxon>
        <taxon>Actinomycetota</taxon>
        <taxon>Actinomycetes</taxon>
        <taxon>Mycobacteriales</taxon>
        <taxon>Fodinicola</taxon>
    </lineage>
</organism>
<dbReference type="RefSeq" id="WP_344308537.1">
    <property type="nucleotide sequence ID" value="NZ_BAAANY010000005.1"/>
</dbReference>
<accession>A0ABN2G9S5</accession>
<evidence type="ECO:0000313" key="6">
    <source>
        <dbReference type="Proteomes" id="UP001500618"/>
    </source>
</evidence>
<keyword evidence="3" id="KW-0460">Magnesium</keyword>
<gene>
    <name evidence="5" type="ORF">GCM10009765_16080</name>
</gene>
<protein>
    <submittedName>
        <fullName evidence="5">CoA ester lyase</fullName>
    </submittedName>
</protein>
<dbReference type="InterPro" id="IPR015813">
    <property type="entry name" value="Pyrv/PenolPyrv_kinase-like_dom"/>
</dbReference>
<dbReference type="PANTHER" id="PTHR32308">
    <property type="entry name" value="LYASE BETA SUBUNIT, PUTATIVE (AFU_ORTHOLOGUE AFUA_4G13030)-RELATED"/>
    <property type="match status" value="1"/>
</dbReference>
<dbReference type="SUPFAM" id="SSF51621">
    <property type="entry name" value="Phosphoenolpyruvate/pyruvate domain"/>
    <property type="match status" value="1"/>
</dbReference>
<evidence type="ECO:0000256" key="3">
    <source>
        <dbReference type="ARBA" id="ARBA00022842"/>
    </source>
</evidence>
<keyword evidence="5" id="KW-0456">Lyase</keyword>
<proteinExistence type="predicted"/>
<keyword evidence="6" id="KW-1185">Reference proteome</keyword>